<dbReference type="Gene3D" id="3.10.129.10">
    <property type="entry name" value="Hotdog Thioesterase"/>
    <property type="match status" value="1"/>
</dbReference>
<dbReference type="GO" id="GO:0005737">
    <property type="term" value="C:cytoplasm"/>
    <property type="evidence" value="ECO:0007669"/>
    <property type="project" value="UniProtKB-SubCell"/>
</dbReference>
<keyword evidence="7" id="KW-0378">Hydrolase</keyword>
<evidence type="ECO:0000256" key="7">
    <source>
        <dbReference type="ARBA" id="ARBA00022801"/>
    </source>
</evidence>
<keyword evidence="5" id="KW-0963">Cytoplasm</keyword>
<evidence type="ECO:0000256" key="20">
    <source>
        <dbReference type="ARBA" id="ARBA00047734"/>
    </source>
</evidence>
<comment type="catalytic activity">
    <reaction evidence="20">
        <text>hexadecanoyl-CoA + H2O = hexadecanoate + CoA + H(+)</text>
        <dbReference type="Rhea" id="RHEA:16645"/>
        <dbReference type="ChEBI" id="CHEBI:7896"/>
        <dbReference type="ChEBI" id="CHEBI:15377"/>
        <dbReference type="ChEBI" id="CHEBI:15378"/>
        <dbReference type="ChEBI" id="CHEBI:57287"/>
        <dbReference type="ChEBI" id="CHEBI:57379"/>
        <dbReference type="EC" id="3.1.2.2"/>
    </reaction>
    <physiologicalReaction direction="left-to-right" evidence="20">
        <dbReference type="Rhea" id="RHEA:16646"/>
    </physiologicalReaction>
</comment>
<gene>
    <name evidence="26" type="ORF">L618_001600000510</name>
</gene>
<evidence type="ECO:0000256" key="19">
    <source>
        <dbReference type="ARBA" id="ARBA00047588"/>
    </source>
</evidence>
<dbReference type="EMBL" id="VLJT01000013">
    <property type="protein sequence ID" value="TWH18007.1"/>
    <property type="molecule type" value="Genomic_DNA"/>
</dbReference>
<keyword evidence="6" id="KW-0053">Apoptosis</keyword>
<evidence type="ECO:0000256" key="11">
    <source>
        <dbReference type="ARBA" id="ARBA00023136"/>
    </source>
</evidence>
<dbReference type="Proteomes" id="UP000317573">
    <property type="component" value="Unassembled WGS sequence"/>
</dbReference>
<keyword evidence="9" id="KW-0809">Transit peptide</keyword>
<evidence type="ECO:0000313" key="27">
    <source>
        <dbReference type="Proteomes" id="UP000317573"/>
    </source>
</evidence>
<dbReference type="AlphaFoldDB" id="A0A562E886"/>
<dbReference type="EC" id="3.1.2.2" evidence="16"/>
<feature type="domain" description="Thioesterase" evidence="25">
    <location>
        <begin position="129"/>
        <end position="199"/>
    </location>
</feature>
<comment type="subcellular location">
    <subcellularLocation>
        <location evidence="3">Cell projection</location>
        <location evidence="3">Ruffle membrane</location>
    </subcellularLocation>
    <subcellularLocation>
        <location evidence="2">Cytoplasm</location>
    </subcellularLocation>
    <subcellularLocation>
        <location evidence="1">Membrane</location>
        <topology evidence="1">Peripheral membrane protein</topology>
    </subcellularLocation>
</comment>
<dbReference type="InterPro" id="IPR029069">
    <property type="entry name" value="HotDog_dom_sf"/>
</dbReference>
<evidence type="ECO:0000256" key="13">
    <source>
        <dbReference type="ARBA" id="ARBA00035852"/>
    </source>
</evidence>
<protein>
    <recommendedName>
        <fullName evidence="17">Acyl-coenzyme A thioesterase THEM4</fullName>
        <ecNumber evidence="16">3.1.2.2</ecNumber>
    </recommendedName>
    <alternativeName>
        <fullName evidence="18">Thioesterase superfamily member 4</fullName>
    </alternativeName>
</protein>
<evidence type="ECO:0000256" key="4">
    <source>
        <dbReference type="ARBA" id="ARBA00022475"/>
    </source>
</evidence>
<evidence type="ECO:0000256" key="21">
    <source>
        <dbReference type="ARBA" id="ARBA00047969"/>
    </source>
</evidence>
<comment type="catalytic activity">
    <reaction evidence="21">
        <text>decanoyl-CoA + H2O = decanoate + CoA + H(+)</text>
        <dbReference type="Rhea" id="RHEA:40059"/>
        <dbReference type="ChEBI" id="CHEBI:15377"/>
        <dbReference type="ChEBI" id="CHEBI:15378"/>
        <dbReference type="ChEBI" id="CHEBI:27689"/>
        <dbReference type="ChEBI" id="CHEBI:57287"/>
        <dbReference type="ChEBI" id="CHEBI:61430"/>
    </reaction>
    <physiologicalReaction direction="left-to-right" evidence="21">
        <dbReference type="Rhea" id="RHEA:40060"/>
    </physiologicalReaction>
</comment>
<evidence type="ECO:0000256" key="24">
    <source>
        <dbReference type="SAM" id="MobiDB-lite"/>
    </source>
</evidence>
<keyword evidence="8" id="KW-0276">Fatty acid metabolism</keyword>
<proteinExistence type="inferred from homology"/>
<dbReference type="PANTHER" id="PTHR12418:SF19">
    <property type="entry name" value="ACYL-COENZYME A THIOESTERASE THEM4"/>
    <property type="match status" value="1"/>
</dbReference>
<evidence type="ECO:0000256" key="22">
    <source>
        <dbReference type="ARBA" id="ARBA00048074"/>
    </source>
</evidence>
<evidence type="ECO:0000259" key="25">
    <source>
        <dbReference type="Pfam" id="PF03061"/>
    </source>
</evidence>
<evidence type="ECO:0000256" key="18">
    <source>
        <dbReference type="ARBA" id="ARBA00043210"/>
    </source>
</evidence>
<comment type="catalytic activity">
    <reaction evidence="19">
        <text>octanoyl-CoA + H2O = octanoate + CoA + H(+)</text>
        <dbReference type="Rhea" id="RHEA:30143"/>
        <dbReference type="ChEBI" id="CHEBI:15377"/>
        <dbReference type="ChEBI" id="CHEBI:15378"/>
        <dbReference type="ChEBI" id="CHEBI:25646"/>
        <dbReference type="ChEBI" id="CHEBI:57287"/>
        <dbReference type="ChEBI" id="CHEBI:57386"/>
    </reaction>
    <physiologicalReaction direction="left-to-right" evidence="19">
        <dbReference type="Rhea" id="RHEA:30144"/>
    </physiologicalReaction>
</comment>
<evidence type="ECO:0000256" key="15">
    <source>
        <dbReference type="ARBA" id="ARBA00038456"/>
    </source>
</evidence>
<dbReference type="RefSeq" id="WP_228525475.1">
    <property type="nucleotide sequence ID" value="NZ_VLJT01000013.1"/>
</dbReference>
<accession>A0A562E886</accession>
<sequence>MSQDHPDAAVESSGVGGGWSSVSHRGFDAGVHREQPGPYDAMIATARAMLDDLAGANPPLDVVEKIAGHFADVQTLVADHQVSERRRPFGHLDVPGRAQCMSPALRMHRWERDGVDGVVTFGKYYLGGNGAAHGGTIPLMFDEVLGRLASTDRTPCRTAYLHVDFRSITPIDAELTVTGWFEREEGRKRFLRAELRHGDVLCAEAEGLFIELKPGQP</sequence>
<dbReference type="InterPro" id="IPR006683">
    <property type="entry name" value="Thioestr_dom"/>
</dbReference>
<name>A0A562E886_RHORH</name>
<evidence type="ECO:0000256" key="10">
    <source>
        <dbReference type="ARBA" id="ARBA00023098"/>
    </source>
</evidence>
<evidence type="ECO:0000256" key="6">
    <source>
        <dbReference type="ARBA" id="ARBA00022703"/>
    </source>
</evidence>
<evidence type="ECO:0000256" key="14">
    <source>
        <dbReference type="ARBA" id="ARBA00037002"/>
    </source>
</evidence>
<evidence type="ECO:0000256" key="8">
    <source>
        <dbReference type="ARBA" id="ARBA00022832"/>
    </source>
</evidence>
<dbReference type="SUPFAM" id="SSF54637">
    <property type="entry name" value="Thioesterase/thiol ester dehydrase-isomerase"/>
    <property type="match status" value="1"/>
</dbReference>
<comment type="caution">
    <text evidence="26">The sequence shown here is derived from an EMBL/GenBank/DDBJ whole genome shotgun (WGS) entry which is preliminary data.</text>
</comment>
<organism evidence="26 27">
    <name type="scientific">Rhodococcus rhodochrous J45</name>
    <dbReference type="NCBI Taxonomy" id="935266"/>
    <lineage>
        <taxon>Bacteria</taxon>
        <taxon>Bacillati</taxon>
        <taxon>Actinomycetota</taxon>
        <taxon>Actinomycetes</taxon>
        <taxon>Mycobacteriales</taxon>
        <taxon>Nocardiaceae</taxon>
        <taxon>Rhodococcus</taxon>
    </lineage>
</organism>
<evidence type="ECO:0000256" key="2">
    <source>
        <dbReference type="ARBA" id="ARBA00004496"/>
    </source>
</evidence>
<evidence type="ECO:0000256" key="1">
    <source>
        <dbReference type="ARBA" id="ARBA00004170"/>
    </source>
</evidence>
<comment type="catalytic activity">
    <reaction evidence="23">
        <text>tetradecanoyl-CoA + H2O = tetradecanoate + CoA + H(+)</text>
        <dbReference type="Rhea" id="RHEA:40119"/>
        <dbReference type="ChEBI" id="CHEBI:15377"/>
        <dbReference type="ChEBI" id="CHEBI:15378"/>
        <dbReference type="ChEBI" id="CHEBI:30807"/>
        <dbReference type="ChEBI" id="CHEBI:57287"/>
        <dbReference type="ChEBI" id="CHEBI:57385"/>
    </reaction>
    <physiologicalReaction direction="left-to-right" evidence="23">
        <dbReference type="Rhea" id="RHEA:40120"/>
    </physiologicalReaction>
</comment>
<comment type="catalytic activity">
    <reaction evidence="14">
        <text>(9Z)-octadecenoyl-CoA + H2O = (9Z)-octadecenoate + CoA + H(+)</text>
        <dbReference type="Rhea" id="RHEA:40139"/>
        <dbReference type="ChEBI" id="CHEBI:15377"/>
        <dbReference type="ChEBI" id="CHEBI:15378"/>
        <dbReference type="ChEBI" id="CHEBI:30823"/>
        <dbReference type="ChEBI" id="CHEBI:57287"/>
        <dbReference type="ChEBI" id="CHEBI:57387"/>
    </reaction>
    <physiologicalReaction direction="left-to-right" evidence="14">
        <dbReference type="Rhea" id="RHEA:40140"/>
    </physiologicalReaction>
</comment>
<dbReference type="InterPro" id="IPR052365">
    <property type="entry name" value="THEM4/THEM5_acyl-CoA_thioest"/>
</dbReference>
<dbReference type="PANTHER" id="PTHR12418">
    <property type="entry name" value="ACYL-COENZYME A THIOESTERASE THEM4"/>
    <property type="match status" value="1"/>
</dbReference>
<evidence type="ECO:0000256" key="12">
    <source>
        <dbReference type="ARBA" id="ARBA00023273"/>
    </source>
</evidence>
<comment type="catalytic activity">
    <reaction evidence="22">
        <text>dodecanoyl-CoA + H2O = dodecanoate + CoA + H(+)</text>
        <dbReference type="Rhea" id="RHEA:30135"/>
        <dbReference type="ChEBI" id="CHEBI:15377"/>
        <dbReference type="ChEBI" id="CHEBI:15378"/>
        <dbReference type="ChEBI" id="CHEBI:18262"/>
        <dbReference type="ChEBI" id="CHEBI:57287"/>
        <dbReference type="ChEBI" id="CHEBI:57375"/>
    </reaction>
    <physiologicalReaction direction="left-to-right" evidence="22">
        <dbReference type="Rhea" id="RHEA:30136"/>
    </physiologicalReaction>
</comment>
<reference evidence="26 27" key="1">
    <citation type="submission" date="2019-07" db="EMBL/GenBank/DDBJ databases">
        <title>Genome sequencing of lignin-degrading bacterial isolates.</title>
        <authorList>
            <person name="Gladden J."/>
        </authorList>
    </citation>
    <scope>NUCLEOTIDE SEQUENCE [LARGE SCALE GENOMIC DNA]</scope>
    <source>
        <strain evidence="26 27">J45</strain>
    </source>
</reference>
<evidence type="ECO:0000256" key="16">
    <source>
        <dbReference type="ARBA" id="ARBA00038848"/>
    </source>
</evidence>
<comment type="catalytic activity">
    <reaction evidence="13">
        <text>(5Z,8Z,11Z,14Z)-eicosatetraenoyl-CoA + H2O = (5Z,8Z,11Z,14Z)-eicosatetraenoate + CoA + H(+)</text>
        <dbReference type="Rhea" id="RHEA:40151"/>
        <dbReference type="ChEBI" id="CHEBI:15377"/>
        <dbReference type="ChEBI" id="CHEBI:15378"/>
        <dbReference type="ChEBI" id="CHEBI:32395"/>
        <dbReference type="ChEBI" id="CHEBI:57287"/>
        <dbReference type="ChEBI" id="CHEBI:57368"/>
    </reaction>
    <physiologicalReaction direction="left-to-right" evidence="13">
        <dbReference type="Rhea" id="RHEA:40152"/>
    </physiologicalReaction>
</comment>
<dbReference type="GO" id="GO:0016787">
    <property type="term" value="F:hydrolase activity"/>
    <property type="evidence" value="ECO:0007669"/>
    <property type="project" value="UniProtKB-KW"/>
</dbReference>
<dbReference type="CDD" id="cd03443">
    <property type="entry name" value="PaaI_thioesterase"/>
    <property type="match status" value="1"/>
</dbReference>
<evidence type="ECO:0000256" key="23">
    <source>
        <dbReference type="ARBA" id="ARBA00048180"/>
    </source>
</evidence>
<keyword evidence="11" id="KW-0472">Membrane</keyword>
<keyword evidence="12" id="KW-0966">Cell projection</keyword>
<evidence type="ECO:0000256" key="3">
    <source>
        <dbReference type="ARBA" id="ARBA00004632"/>
    </source>
</evidence>
<keyword evidence="10" id="KW-0443">Lipid metabolism</keyword>
<comment type="similarity">
    <text evidence="15">Belongs to the THEM4/THEM5 thioesterase family.</text>
</comment>
<dbReference type="GO" id="GO:0016020">
    <property type="term" value="C:membrane"/>
    <property type="evidence" value="ECO:0007669"/>
    <property type="project" value="UniProtKB-SubCell"/>
</dbReference>
<evidence type="ECO:0000313" key="26">
    <source>
        <dbReference type="EMBL" id="TWH18007.1"/>
    </source>
</evidence>
<keyword evidence="4" id="KW-1003">Cell membrane</keyword>
<feature type="region of interest" description="Disordered" evidence="24">
    <location>
        <begin position="1"/>
        <end position="21"/>
    </location>
</feature>
<evidence type="ECO:0000256" key="9">
    <source>
        <dbReference type="ARBA" id="ARBA00022946"/>
    </source>
</evidence>
<dbReference type="Pfam" id="PF03061">
    <property type="entry name" value="4HBT"/>
    <property type="match status" value="1"/>
</dbReference>
<dbReference type="GO" id="GO:0006631">
    <property type="term" value="P:fatty acid metabolic process"/>
    <property type="evidence" value="ECO:0007669"/>
    <property type="project" value="UniProtKB-KW"/>
</dbReference>
<evidence type="ECO:0000256" key="17">
    <source>
        <dbReference type="ARBA" id="ARBA00040123"/>
    </source>
</evidence>
<evidence type="ECO:0000256" key="5">
    <source>
        <dbReference type="ARBA" id="ARBA00022490"/>
    </source>
</evidence>